<evidence type="ECO:0000259" key="10">
    <source>
        <dbReference type="PROSITE" id="PS50076"/>
    </source>
</evidence>
<evidence type="ECO:0000313" key="12">
    <source>
        <dbReference type="EMBL" id="OHA61982.1"/>
    </source>
</evidence>
<protein>
    <recommendedName>
        <fullName evidence="7 8">Chaperone protein DnaJ</fullName>
    </recommendedName>
</protein>
<dbReference type="CDD" id="cd10747">
    <property type="entry name" value="DnaJ_C"/>
    <property type="match status" value="1"/>
</dbReference>
<dbReference type="GO" id="GO:0009408">
    <property type="term" value="P:response to heat"/>
    <property type="evidence" value="ECO:0007669"/>
    <property type="project" value="InterPro"/>
</dbReference>
<dbReference type="GO" id="GO:0042026">
    <property type="term" value="P:protein refolding"/>
    <property type="evidence" value="ECO:0007669"/>
    <property type="project" value="TreeGrafter"/>
</dbReference>
<dbReference type="CDD" id="cd10719">
    <property type="entry name" value="DnaJ_zf"/>
    <property type="match status" value="1"/>
</dbReference>
<dbReference type="HAMAP" id="MF_01152">
    <property type="entry name" value="DnaJ"/>
    <property type="match status" value="1"/>
</dbReference>
<keyword evidence="8" id="KW-0346">Stress response</keyword>
<comment type="cofactor">
    <cofactor evidence="8">
        <name>Zn(2+)</name>
        <dbReference type="ChEBI" id="CHEBI:29105"/>
    </cofactor>
    <text evidence="8">Binds 2 Zn(2+) ions per monomer.</text>
</comment>
<keyword evidence="4 8" id="KW-0862">Zinc</keyword>
<dbReference type="PROSITE" id="PS51188">
    <property type="entry name" value="ZF_CR"/>
    <property type="match status" value="1"/>
</dbReference>
<dbReference type="Pfam" id="PF00684">
    <property type="entry name" value="DnaJ_CXXCXGXG"/>
    <property type="match status" value="1"/>
</dbReference>
<keyword evidence="3 8" id="KW-0863">Zinc-finger</keyword>
<dbReference type="InterPro" id="IPR036869">
    <property type="entry name" value="J_dom_sf"/>
</dbReference>
<comment type="domain">
    <text evidence="8">The J domain is necessary and sufficient to stimulate DnaK ATPase activity. Zinc center 1 plays an important role in the autonomous, DnaK-independent chaperone activity of DnaJ. Zinc center 2 is essential for interaction with DnaK and for DnaJ activity.</text>
</comment>
<dbReference type="Gene3D" id="1.10.287.110">
    <property type="entry name" value="DnaJ domain"/>
    <property type="match status" value="1"/>
</dbReference>
<reference evidence="12 13" key="1">
    <citation type="journal article" date="2016" name="Nat. Commun.">
        <title>Thousands of microbial genomes shed light on interconnected biogeochemical processes in an aquifer system.</title>
        <authorList>
            <person name="Anantharaman K."/>
            <person name="Brown C.T."/>
            <person name="Hug L.A."/>
            <person name="Sharon I."/>
            <person name="Castelle C.J."/>
            <person name="Probst A.J."/>
            <person name="Thomas B.C."/>
            <person name="Singh A."/>
            <person name="Wilkins M.J."/>
            <person name="Karaoz U."/>
            <person name="Brodie E.L."/>
            <person name="Williams K.H."/>
            <person name="Hubbard S.S."/>
            <person name="Banfield J.F."/>
        </authorList>
    </citation>
    <scope>NUCLEOTIDE SEQUENCE [LARGE SCALE GENOMIC DNA]</scope>
</reference>
<keyword evidence="8" id="KW-0963">Cytoplasm</keyword>
<dbReference type="SUPFAM" id="SSF57938">
    <property type="entry name" value="DnaJ/Hsp40 cysteine-rich domain"/>
    <property type="match status" value="1"/>
</dbReference>
<dbReference type="EMBL" id="MHTO01000025">
    <property type="protein sequence ID" value="OHA61982.1"/>
    <property type="molecule type" value="Genomic_DNA"/>
</dbReference>
<feature type="binding site" evidence="8">
    <location>
        <position position="202"/>
    </location>
    <ligand>
        <name>Zn(2+)</name>
        <dbReference type="ChEBI" id="CHEBI:29105"/>
        <label>2</label>
    </ligand>
</feature>
<dbReference type="GO" id="GO:0051082">
    <property type="term" value="F:unfolded protein binding"/>
    <property type="evidence" value="ECO:0007669"/>
    <property type="project" value="UniProtKB-UniRule"/>
</dbReference>
<dbReference type="PANTHER" id="PTHR43096:SF52">
    <property type="entry name" value="DNAJ HOMOLOG 1, MITOCHONDRIAL-RELATED"/>
    <property type="match status" value="1"/>
</dbReference>
<evidence type="ECO:0000256" key="5">
    <source>
        <dbReference type="ARBA" id="ARBA00023186"/>
    </source>
</evidence>
<evidence type="ECO:0000256" key="8">
    <source>
        <dbReference type="HAMAP-Rule" id="MF_01152"/>
    </source>
</evidence>
<dbReference type="Pfam" id="PF01556">
    <property type="entry name" value="DnaJ_C"/>
    <property type="match status" value="1"/>
</dbReference>
<feature type="binding site" evidence="8">
    <location>
        <position position="156"/>
    </location>
    <ligand>
        <name>Zn(2+)</name>
        <dbReference type="ChEBI" id="CHEBI:29105"/>
        <label>1</label>
    </ligand>
</feature>
<sequence>MAKDYYQILGVKKDATSEEIRQAYHQLAHKHHPDKGGDSEKFKEISEAYQVLSSPQKRSQYDQFGPAPAYGGDGGGGPSQNWDFNWSWNGQPAQENMGFDFSDLGDVFEEFFGSGGPRKRKNAQKGKDIEIAIGISLEETLRDQEKEISLEKFIKCRRCQGLGGEPGSQIKECFSCRGLGEVQQIRRTVFGSFTQLVTCPECKSEGQRPEKPCNVCHGEGRIKDREKIKIIIPAGIDQNQIIKMGGAGDQGKRGKNPGDLYVRVVVKSHPIFERKGDDLFMELPLSFSQLALGDEVEITDLAKRKIILTVPAGSEPEKILRLSDKGIPHFRGKGQGNLYVSLGIKIPQRLSPRQKELLKKIREEGI</sequence>
<dbReference type="NCBIfam" id="NF008035">
    <property type="entry name" value="PRK10767.1"/>
    <property type="match status" value="1"/>
</dbReference>
<evidence type="ECO:0000256" key="4">
    <source>
        <dbReference type="ARBA" id="ARBA00022833"/>
    </source>
</evidence>
<feature type="binding site" evidence="8">
    <location>
        <position position="216"/>
    </location>
    <ligand>
        <name>Zn(2+)</name>
        <dbReference type="ChEBI" id="CHEBI:29105"/>
        <label>1</label>
    </ligand>
</feature>
<dbReference type="GO" id="GO:0005524">
    <property type="term" value="F:ATP binding"/>
    <property type="evidence" value="ECO:0007669"/>
    <property type="project" value="InterPro"/>
</dbReference>
<dbReference type="SUPFAM" id="SSF49493">
    <property type="entry name" value="HSP40/DnaJ peptide-binding domain"/>
    <property type="match status" value="2"/>
</dbReference>
<feature type="zinc finger region" description="CR-type" evidence="9">
    <location>
        <begin position="143"/>
        <end position="225"/>
    </location>
</feature>
<evidence type="ECO:0000256" key="9">
    <source>
        <dbReference type="PROSITE-ProRule" id="PRU00546"/>
    </source>
</evidence>
<keyword evidence="2 8" id="KW-0677">Repeat</keyword>
<proteinExistence type="inferred from homology"/>
<comment type="subcellular location">
    <subcellularLocation>
        <location evidence="8">Cytoplasm</location>
    </subcellularLocation>
</comment>
<dbReference type="Gene3D" id="2.10.230.10">
    <property type="entry name" value="Heat shock protein DnaJ, cysteine-rich domain"/>
    <property type="match status" value="1"/>
</dbReference>
<organism evidence="12 13">
    <name type="scientific">Candidatus Wildermuthbacteria bacterium GWA2_46_15</name>
    <dbReference type="NCBI Taxonomy" id="1802443"/>
    <lineage>
        <taxon>Bacteria</taxon>
        <taxon>Candidatus Wildermuthiibacteriota</taxon>
    </lineage>
</organism>
<dbReference type="InterPro" id="IPR002939">
    <property type="entry name" value="DnaJ_C"/>
</dbReference>
<dbReference type="Gene3D" id="2.60.260.20">
    <property type="entry name" value="Urease metallochaperone UreE, N-terminal domain"/>
    <property type="match status" value="2"/>
</dbReference>
<comment type="similarity">
    <text evidence="6 8">Belongs to the DnaJ family.</text>
</comment>
<evidence type="ECO:0000313" key="13">
    <source>
        <dbReference type="Proteomes" id="UP000179245"/>
    </source>
</evidence>
<dbReference type="GO" id="GO:0005737">
    <property type="term" value="C:cytoplasm"/>
    <property type="evidence" value="ECO:0007669"/>
    <property type="project" value="UniProtKB-SubCell"/>
</dbReference>
<feature type="binding site" evidence="8">
    <location>
        <position position="213"/>
    </location>
    <ligand>
        <name>Zn(2+)</name>
        <dbReference type="ChEBI" id="CHEBI:29105"/>
        <label>1</label>
    </ligand>
</feature>
<dbReference type="STRING" id="1802443.A2117_00255"/>
<comment type="function">
    <text evidence="8">Participates actively in the response to hyperosmotic and heat shock by preventing the aggregation of stress-denatured proteins and by disaggregating proteins, also in an autonomous, DnaK-independent fashion. Unfolded proteins bind initially to DnaJ; upon interaction with the DnaJ-bound protein, DnaK hydrolyzes its bound ATP, resulting in the formation of a stable complex. GrpE releases ADP from DnaK; ATP binding to DnaK triggers the release of the substrate protein, thus completing the reaction cycle. Several rounds of ATP-dependent interactions between DnaJ, DnaK and GrpE are required for fully efficient folding. Also involved, together with DnaK and GrpE, in the DNA replication of plasmids through activation of initiation proteins.</text>
</comment>
<dbReference type="InterPro" id="IPR008971">
    <property type="entry name" value="HSP40/DnaJ_pept-bd"/>
</dbReference>
<dbReference type="PANTHER" id="PTHR43096">
    <property type="entry name" value="DNAJ HOMOLOG 1, MITOCHONDRIAL-RELATED"/>
    <property type="match status" value="1"/>
</dbReference>
<feature type="binding site" evidence="8">
    <location>
        <position position="199"/>
    </location>
    <ligand>
        <name>Zn(2+)</name>
        <dbReference type="ChEBI" id="CHEBI:29105"/>
        <label>2</label>
    </ligand>
</feature>
<keyword evidence="8" id="KW-0235">DNA replication</keyword>
<evidence type="ECO:0000256" key="7">
    <source>
        <dbReference type="ARBA" id="ARBA00067609"/>
    </source>
</evidence>
<evidence type="ECO:0000256" key="6">
    <source>
        <dbReference type="ARBA" id="ARBA00061004"/>
    </source>
</evidence>
<dbReference type="FunFam" id="2.10.230.10:FF:000002">
    <property type="entry name" value="Molecular chaperone DnaJ"/>
    <property type="match status" value="1"/>
</dbReference>
<dbReference type="FunFam" id="2.60.260.20:FF:000013">
    <property type="entry name" value="DnaJ subfamily B member 11"/>
    <property type="match status" value="1"/>
</dbReference>
<dbReference type="CDD" id="cd06257">
    <property type="entry name" value="DnaJ"/>
    <property type="match status" value="1"/>
</dbReference>
<dbReference type="SUPFAM" id="SSF46565">
    <property type="entry name" value="Chaperone J-domain"/>
    <property type="match status" value="1"/>
</dbReference>
<accession>A0A1G2QPR9</accession>
<name>A0A1G2QPR9_9BACT</name>
<feature type="binding site" evidence="8">
    <location>
        <position position="159"/>
    </location>
    <ligand>
        <name>Zn(2+)</name>
        <dbReference type="ChEBI" id="CHEBI:29105"/>
        <label>1</label>
    </ligand>
</feature>
<comment type="caution">
    <text evidence="8">Lacks conserved residue(s) required for the propagation of feature annotation.</text>
</comment>
<feature type="domain" description="CR-type" evidence="11">
    <location>
        <begin position="143"/>
        <end position="225"/>
    </location>
</feature>
<dbReference type="InterPro" id="IPR001623">
    <property type="entry name" value="DnaJ_domain"/>
</dbReference>
<dbReference type="Proteomes" id="UP000179245">
    <property type="component" value="Unassembled WGS sequence"/>
</dbReference>
<keyword evidence="5 8" id="KW-0143">Chaperone</keyword>
<dbReference type="Pfam" id="PF00226">
    <property type="entry name" value="DnaJ"/>
    <property type="match status" value="1"/>
</dbReference>
<dbReference type="GO" id="GO:0031072">
    <property type="term" value="F:heat shock protein binding"/>
    <property type="evidence" value="ECO:0007669"/>
    <property type="project" value="InterPro"/>
</dbReference>
<feature type="binding site" evidence="8">
    <location>
        <position position="173"/>
    </location>
    <ligand>
        <name>Zn(2+)</name>
        <dbReference type="ChEBI" id="CHEBI:29105"/>
        <label>2</label>
    </ligand>
</feature>
<dbReference type="InterPro" id="IPR001305">
    <property type="entry name" value="HSP_DnaJ_Cys-rich_dom"/>
</dbReference>
<dbReference type="InterPro" id="IPR012724">
    <property type="entry name" value="DnaJ"/>
</dbReference>
<dbReference type="SMART" id="SM00271">
    <property type="entry name" value="DnaJ"/>
    <property type="match status" value="1"/>
</dbReference>
<feature type="binding site" evidence="8">
    <location>
        <position position="176"/>
    </location>
    <ligand>
        <name>Zn(2+)</name>
        <dbReference type="ChEBI" id="CHEBI:29105"/>
        <label>2</label>
    </ligand>
</feature>
<dbReference type="InterPro" id="IPR036410">
    <property type="entry name" value="HSP_DnaJ_Cys-rich_dom_sf"/>
</dbReference>
<dbReference type="PROSITE" id="PS50076">
    <property type="entry name" value="DNAJ_2"/>
    <property type="match status" value="1"/>
</dbReference>
<dbReference type="AlphaFoldDB" id="A0A1G2QPR9"/>
<evidence type="ECO:0000256" key="1">
    <source>
        <dbReference type="ARBA" id="ARBA00022723"/>
    </source>
</evidence>
<feature type="domain" description="J" evidence="10">
    <location>
        <begin position="4"/>
        <end position="65"/>
    </location>
</feature>
<evidence type="ECO:0000256" key="2">
    <source>
        <dbReference type="ARBA" id="ARBA00022737"/>
    </source>
</evidence>
<dbReference type="GO" id="GO:0006260">
    <property type="term" value="P:DNA replication"/>
    <property type="evidence" value="ECO:0007669"/>
    <property type="project" value="UniProtKB-KW"/>
</dbReference>
<gene>
    <name evidence="8" type="primary">dnaJ</name>
    <name evidence="12" type="ORF">A2117_00255</name>
</gene>
<evidence type="ECO:0000256" key="3">
    <source>
        <dbReference type="ARBA" id="ARBA00022771"/>
    </source>
</evidence>
<comment type="subunit">
    <text evidence="8">Homodimer.</text>
</comment>
<dbReference type="PRINTS" id="PR00625">
    <property type="entry name" value="JDOMAIN"/>
</dbReference>
<comment type="caution">
    <text evidence="12">The sequence shown here is derived from an EMBL/GenBank/DDBJ whole genome shotgun (WGS) entry which is preliminary data.</text>
</comment>
<keyword evidence="1 8" id="KW-0479">Metal-binding</keyword>
<evidence type="ECO:0000259" key="11">
    <source>
        <dbReference type="PROSITE" id="PS51188"/>
    </source>
</evidence>
<dbReference type="GO" id="GO:0008270">
    <property type="term" value="F:zinc ion binding"/>
    <property type="evidence" value="ECO:0007669"/>
    <property type="project" value="UniProtKB-UniRule"/>
</dbReference>